<keyword evidence="1" id="KW-0472">Membrane</keyword>
<evidence type="ECO:0000256" key="1">
    <source>
        <dbReference type="SAM" id="Phobius"/>
    </source>
</evidence>
<sequence length="107" mass="12382">MLFSLELQSVRYKIKETVLWSYPLVSVAFVSLFLQIVSGDVMGRQITMGILNEIFNQPMDRWRKDKINQKLVIHREICSFGEVTKPSRSPMFSTLSGRYQADPIVEP</sequence>
<evidence type="ECO:0000313" key="3">
    <source>
        <dbReference type="Proteomes" id="UP000694892"/>
    </source>
</evidence>
<gene>
    <name evidence="2" type="ORF">XELAEV_18038453mg</name>
</gene>
<evidence type="ECO:0000313" key="2">
    <source>
        <dbReference type="EMBL" id="OCT67170.1"/>
    </source>
</evidence>
<reference evidence="3" key="1">
    <citation type="journal article" date="2016" name="Nature">
        <title>Genome evolution in the allotetraploid frog Xenopus laevis.</title>
        <authorList>
            <person name="Session A.M."/>
            <person name="Uno Y."/>
            <person name="Kwon T."/>
            <person name="Chapman J.A."/>
            <person name="Toyoda A."/>
            <person name="Takahashi S."/>
            <person name="Fukui A."/>
            <person name="Hikosaka A."/>
            <person name="Suzuki A."/>
            <person name="Kondo M."/>
            <person name="van Heeringen S.J."/>
            <person name="Quigley I."/>
            <person name="Heinz S."/>
            <person name="Ogino H."/>
            <person name="Ochi H."/>
            <person name="Hellsten U."/>
            <person name="Lyons J.B."/>
            <person name="Simakov O."/>
            <person name="Putnam N."/>
            <person name="Stites J."/>
            <person name="Kuroki Y."/>
            <person name="Tanaka T."/>
            <person name="Michiue T."/>
            <person name="Watanabe M."/>
            <person name="Bogdanovic O."/>
            <person name="Lister R."/>
            <person name="Georgiou G."/>
            <person name="Paranjpe S.S."/>
            <person name="van Kruijsbergen I."/>
            <person name="Shu S."/>
            <person name="Carlson J."/>
            <person name="Kinoshita T."/>
            <person name="Ohta Y."/>
            <person name="Mawaribuchi S."/>
            <person name="Jenkins J."/>
            <person name="Grimwood J."/>
            <person name="Schmutz J."/>
            <person name="Mitros T."/>
            <person name="Mozaffari S.V."/>
            <person name="Suzuki Y."/>
            <person name="Haramoto Y."/>
            <person name="Yamamoto T.S."/>
            <person name="Takagi C."/>
            <person name="Heald R."/>
            <person name="Miller K."/>
            <person name="Haudenschild C."/>
            <person name="Kitzman J."/>
            <person name="Nakayama T."/>
            <person name="Izutsu Y."/>
            <person name="Robert J."/>
            <person name="Fortriede J."/>
            <person name="Burns K."/>
            <person name="Lotay V."/>
            <person name="Karimi K."/>
            <person name="Yasuoka Y."/>
            <person name="Dichmann D.S."/>
            <person name="Flajnik M.F."/>
            <person name="Houston D.W."/>
            <person name="Shendure J."/>
            <person name="DuPasquier L."/>
            <person name="Vize P.D."/>
            <person name="Zorn A.M."/>
            <person name="Ito M."/>
            <person name="Marcotte E.M."/>
            <person name="Wallingford J.B."/>
            <person name="Ito Y."/>
            <person name="Asashima M."/>
            <person name="Ueno N."/>
            <person name="Matsuda Y."/>
            <person name="Veenstra G.J."/>
            <person name="Fujiyama A."/>
            <person name="Harland R.M."/>
            <person name="Taira M."/>
            <person name="Rokhsar D.S."/>
        </authorList>
    </citation>
    <scope>NUCLEOTIDE SEQUENCE [LARGE SCALE GENOMIC DNA]</scope>
    <source>
        <strain evidence="3">J</strain>
    </source>
</reference>
<proteinExistence type="predicted"/>
<keyword evidence="1" id="KW-1133">Transmembrane helix</keyword>
<protein>
    <submittedName>
        <fullName evidence="2">Uncharacterized protein</fullName>
    </submittedName>
</protein>
<dbReference type="Proteomes" id="UP000694892">
    <property type="component" value="Chromosome 8L"/>
</dbReference>
<keyword evidence="1" id="KW-0812">Transmembrane</keyword>
<organism evidence="2 3">
    <name type="scientific">Xenopus laevis</name>
    <name type="common">African clawed frog</name>
    <dbReference type="NCBI Taxonomy" id="8355"/>
    <lineage>
        <taxon>Eukaryota</taxon>
        <taxon>Metazoa</taxon>
        <taxon>Chordata</taxon>
        <taxon>Craniata</taxon>
        <taxon>Vertebrata</taxon>
        <taxon>Euteleostomi</taxon>
        <taxon>Amphibia</taxon>
        <taxon>Batrachia</taxon>
        <taxon>Anura</taxon>
        <taxon>Pipoidea</taxon>
        <taxon>Pipidae</taxon>
        <taxon>Xenopodinae</taxon>
        <taxon>Xenopus</taxon>
        <taxon>Xenopus</taxon>
    </lineage>
</organism>
<accession>A0A974C7A0</accession>
<dbReference type="AlphaFoldDB" id="A0A974C7A0"/>
<feature type="transmembrane region" description="Helical" evidence="1">
    <location>
        <begin position="20"/>
        <end position="38"/>
    </location>
</feature>
<dbReference type="EMBL" id="CM004480">
    <property type="protein sequence ID" value="OCT67170.1"/>
    <property type="molecule type" value="Genomic_DNA"/>
</dbReference>
<name>A0A974C7A0_XENLA</name>